<proteinExistence type="predicted"/>
<dbReference type="EMBL" id="JANJYI010000007">
    <property type="protein sequence ID" value="KAK2641469.1"/>
    <property type="molecule type" value="Genomic_DNA"/>
</dbReference>
<feature type="compositionally biased region" description="Acidic residues" evidence="1">
    <location>
        <begin position="220"/>
        <end position="258"/>
    </location>
</feature>
<accession>A0AAD9TSM0</accession>
<comment type="caution">
    <text evidence="3">The sequence shown here is derived from an EMBL/GenBank/DDBJ whole genome shotgun (WGS) entry which is preliminary data.</text>
</comment>
<dbReference type="Proteomes" id="UP001280121">
    <property type="component" value="Unassembled WGS sequence"/>
</dbReference>
<evidence type="ECO:0000313" key="4">
    <source>
        <dbReference type="Proteomes" id="UP001280121"/>
    </source>
</evidence>
<organism evidence="3 4">
    <name type="scientific">Dipteronia dyeriana</name>
    <dbReference type="NCBI Taxonomy" id="168575"/>
    <lineage>
        <taxon>Eukaryota</taxon>
        <taxon>Viridiplantae</taxon>
        <taxon>Streptophyta</taxon>
        <taxon>Embryophyta</taxon>
        <taxon>Tracheophyta</taxon>
        <taxon>Spermatophyta</taxon>
        <taxon>Magnoliopsida</taxon>
        <taxon>eudicotyledons</taxon>
        <taxon>Gunneridae</taxon>
        <taxon>Pentapetalae</taxon>
        <taxon>rosids</taxon>
        <taxon>malvids</taxon>
        <taxon>Sapindales</taxon>
        <taxon>Sapindaceae</taxon>
        <taxon>Hippocastanoideae</taxon>
        <taxon>Acereae</taxon>
        <taxon>Dipteronia</taxon>
    </lineage>
</organism>
<reference evidence="3" key="1">
    <citation type="journal article" date="2023" name="Plant J.">
        <title>Genome sequences and population genomics provide insights into the demographic history, inbreeding, and mutation load of two 'living fossil' tree species of Dipteronia.</title>
        <authorList>
            <person name="Feng Y."/>
            <person name="Comes H.P."/>
            <person name="Chen J."/>
            <person name="Zhu S."/>
            <person name="Lu R."/>
            <person name="Zhang X."/>
            <person name="Li P."/>
            <person name="Qiu J."/>
            <person name="Olsen K.M."/>
            <person name="Qiu Y."/>
        </authorList>
    </citation>
    <scope>NUCLEOTIDE SEQUENCE</scope>
    <source>
        <strain evidence="3">KIB01</strain>
    </source>
</reference>
<dbReference type="GO" id="GO:0046983">
    <property type="term" value="F:protein dimerization activity"/>
    <property type="evidence" value="ECO:0007669"/>
    <property type="project" value="InterPro"/>
</dbReference>
<dbReference type="InterPro" id="IPR012337">
    <property type="entry name" value="RNaseH-like_sf"/>
</dbReference>
<evidence type="ECO:0000259" key="2">
    <source>
        <dbReference type="Pfam" id="PF05699"/>
    </source>
</evidence>
<sequence length="258" mass="30017">MAYLLNHFYPYEDPSIGIDGDIMDVVCSCLKMFYPNNIEKQTNIMMTDLAMYTTKEGSFGKTQSIKECVVNNKKYDPVQWWSLFGHQTPDLQWVAKTILALTTSSSWCERNWSTFERIHTKKRNRLDVDRLNNLVYVQFNAKLINKKKRLKNKELNKDVLLASDNDASNAQGWMVEDGDKGVEPDSELSLQMVDKVTGADGMTQPQRSARVQKPERTLEEEFEFEDELVEEDDFDFESDEEQVLETYGEEQEELDTWS</sequence>
<dbReference type="AlphaFoldDB" id="A0AAD9TSM0"/>
<name>A0AAD9TSM0_9ROSI</name>
<feature type="region of interest" description="Disordered" evidence="1">
    <location>
        <begin position="198"/>
        <end position="258"/>
    </location>
</feature>
<evidence type="ECO:0000313" key="3">
    <source>
        <dbReference type="EMBL" id="KAK2641469.1"/>
    </source>
</evidence>
<dbReference type="InterPro" id="IPR008906">
    <property type="entry name" value="HATC_C_dom"/>
</dbReference>
<gene>
    <name evidence="3" type="ORF">Ddye_023232</name>
</gene>
<dbReference type="Pfam" id="PF05699">
    <property type="entry name" value="Dimer_Tnp_hAT"/>
    <property type="match status" value="1"/>
</dbReference>
<evidence type="ECO:0000256" key="1">
    <source>
        <dbReference type="SAM" id="MobiDB-lite"/>
    </source>
</evidence>
<feature type="domain" description="HAT C-terminal dimerisation" evidence="2">
    <location>
        <begin position="67"/>
        <end position="140"/>
    </location>
</feature>
<dbReference type="SUPFAM" id="SSF53098">
    <property type="entry name" value="Ribonuclease H-like"/>
    <property type="match status" value="1"/>
</dbReference>
<keyword evidence="4" id="KW-1185">Reference proteome</keyword>
<protein>
    <recommendedName>
        <fullName evidence="2">HAT C-terminal dimerisation domain-containing protein</fullName>
    </recommendedName>
</protein>